<comment type="caution">
    <text evidence="2">The sequence shown here is derived from an EMBL/GenBank/DDBJ whole genome shotgun (WGS) entry which is preliminary data.</text>
</comment>
<evidence type="ECO:0000313" key="2">
    <source>
        <dbReference type="EMBL" id="RDH45757.1"/>
    </source>
</evidence>
<dbReference type="RefSeq" id="WP_094788668.1">
    <property type="nucleotide sequence ID" value="NZ_NDXW01000001.1"/>
</dbReference>
<protein>
    <submittedName>
        <fullName evidence="2">DUF1449 family protein</fullName>
    </submittedName>
</protein>
<evidence type="ECO:0000256" key="1">
    <source>
        <dbReference type="SAM" id="Phobius"/>
    </source>
</evidence>
<evidence type="ECO:0000313" key="3">
    <source>
        <dbReference type="Proteomes" id="UP000257039"/>
    </source>
</evidence>
<keyword evidence="1" id="KW-1133">Transmembrane helix</keyword>
<dbReference type="AlphaFoldDB" id="A0A4P9VSU7"/>
<keyword evidence="1" id="KW-0812">Transmembrane</keyword>
<feature type="transmembrane region" description="Helical" evidence="1">
    <location>
        <begin position="107"/>
        <end position="128"/>
    </location>
</feature>
<proteinExistence type="predicted"/>
<feature type="transmembrane region" description="Helical" evidence="1">
    <location>
        <begin position="14"/>
        <end position="35"/>
    </location>
</feature>
<name>A0A4P9VSU7_9GAMM</name>
<keyword evidence="1" id="KW-0472">Membrane</keyword>
<feature type="transmembrane region" description="Helical" evidence="1">
    <location>
        <begin position="62"/>
        <end position="87"/>
    </location>
</feature>
<dbReference type="EMBL" id="NDXW01000001">
    <property type="protein sequence ID" value="RDH45757.1"/>
    <property type="molecule type" value="Genomic_DNA"/>
</dbReference>
<accession>A0A4P9VSU7</accession>
<organism evidence="2 3">
    <name type="scientific">Zooshikella ganghwensis</name>
    <dbReference type="NCBI Taxonomy" id="202772"/>
    <lineage>
        <taxon>Bacteria</taxon>
        <taxon>Pseudomonadati</taxon>
        <taxon>Pseudomonadota</taxon>
        <taxon>Gammaproteobacteria</taxon>
        <taxon>Oceanospirillales</taxon>
        <taxon>Zooshikellaceae</taxon>
        <taxon>Zooshikella</taxon>
    </lineage>
</organism>
<keyword evidence="3" id="KW-1185">Reference proteome</keyword>
<dbReference type="Proteomes" id="UP000257039">
    <property type="component" value="Unassembled WGS sequence"/>
</dbReference>
<sequence>MVAFLNIISSFPTIVYSVLLAFILAYWLLSLIGLLDIDILDLDLDIDGDIEFTGLTGSISGLLISCGLTGVPLTIVISLLVLLSWILTYFTDFFLLQLLEPGWVHNVLGLACIVISFLISVPITARIIQPLRPLFQTHDSRLGSIVGTTCIVTSSKVDEHFGRAEITKDSDAIIIHIRSSEPNTIHKGDKVLIIDCDPDKNIYKVASID</sequence>
<reference evidence="2 3" key="1">
    <citation type="submission" date="2017-04" db="EMBL/GenBank/DDBJ databases">
        <title>Draft genome sequence of Zooshikella ganghwensis VG4 isolated from Red Sea sediments.</title>
        <authorList>
            <person name="Rehman Z."/>
            <person name="Alam I."/>
            <person name="Kamau A."/>
            <person name="Bajic V."/>
            <person name="Leiknes T."/>
        </authorList>
    </citation>
    <scope>NUCLEOTIDE SEQUENCE [LARGE SCALE GENOMIC DNA]</scope>
    <source>
        <strain evidence="2 3">VG4</strain>
    </source>
</reference>
<gene>
    <name evidence="2" type="ORF">B9G39_21180</name>
</gene>